<reference evidence="1" key="1">
    <citation type="submission" date="2021-02" db="EMBL/GenBank/DDBJ databases">
        <title>Natronogracilivirga saccharolytica gen. nov. sp. nov. a new anaerobic, haloalkiliphilic carbohydrate-fermenting bacterium from soda lake and proposing of Cyclonatronumiaceae fam. nov. in the phylum Balneolaeota.</title>
        <authorList>
            <person name="Zhilina T.N."/>
            <person name="Sorokin D.Y."/>
            <person name="Zavarzina D.G."/>
            <person name="Toshchakov S.V."/>
            <person name="Kublanov I.V."/>
        </authorList>
    </citation>
    <scope>NUCLEOTIDE SEQUENCE</scope>
    <source>
        <strain evidence="1">Z-1702</strain>
    </source>
</reference>
<proteinExistence type="predicted"/>
<comment type="caution">
    <text evidence="1">The sequence shown here is derived from an EMBL/GenBank/DDBJ whole genome shotgun (WGS) entry which is preliminary data.</text>
</comment>
<dbReference type="Proteomes" id="UP000673975">
    <property type="component" value="Unassembled WGS sequence"/>
</dbReference>
<evidence type="ECO:0000313" key="2">
    <source>
        <dbReference type="Proteomes" id="UP000673975"/>
    </source>
</evidence>
<organism evidence="1 2">
    <name type="scientific">Natronogracilivirga saccharolytica</name>
    <dbReference type="NCBI Taxonomy" id="2812953"/>
    <lineage>
        <taxon>Bacteria</taxon>
        <taxon>Pseudomonadati</taxon>
        <taxon>Balneolota</taxon>
        <taxon>Balneolia</taxon>
        <taxon>Balneolales</taxon>
        <taxon>Cyclonatronaceae</taxon>
        <taxon>Natronogracilivirga</taxon>
    </lineage>
</organism>
<keyword evidence="2" id="KW-1185">Reference proteome</keyword>
<name>A0A8J7RJ42_9BACT</name>
<dbReference type="Pfam" id="PF14367">
    <property type="entry name" value="DUF4411"/>
    <property type="match status" value="1"/>
</dbReference>
<dbReference type="AlphaFoldDB" id="A0A8J7RJ42"/>
<sequence>MDIVSSFWDQVKHLIQEGKIISIDKVRDEIFENEDNLTF</sequence>
<accession>A0A8J7RJ42</accession>
<protein>
    <submittedName>
        <fullName evidence="1">DUF4411 family protein</fullName>
    </submittedName>
</protein>
<gene>
    <name evidence="1" type="ORF">NATSA_03390</name>
</gene>
<evidence type="ECO:0000313" key="1">
    <source>
        <dbReference type="EMBL" id="MBP3191700.1"/>
    </source>
</evidence>
<dbReference type="EMBL" id="JAFIDN010000002">
    <property type="protein sequence ID" value="MBP3191700.1"/>
    <property type="molecule type" value="Genomic_DNA"/>
</dbReference>
<dbReference type="InterPro" id="IPR016541">
    <property type="entry name" value="UCP008505"/>
</dbReference>